<dbReference type="GO" id="GO:0004729">
    <property type="term" value="F:oxygen-dependent protoporphyrinogen oxidase activity"/>
    <property type="evidence" value="ECO:0007669"/>
    <property type="project" value="UniProtKB-EC"/>
</dbReference>
<dbReference type="EMBL" id="JBHSXX010000001">
    <property type="protein sequence ID" value="MFC6869511.1"/>
    <property type="molecule type" value="Genomic_DNA"/>
</dbReference>
<evidence type="ECO:0000256" key="2">
    <source>
        <dbReference type="ARBA" id="ARBA00001974"/>
    </source>
</evidence>
<evidence type="ECO:0000256" key="7">
    <source>
        <dbReference type="ARBA" id="ARBA00019046"/>
    </source>
</evidence>
<reference evidence="15" key="1">
    <citation type="journal article" date="2019" name="Int. J. Syst. Evol. Microbiol.">
        <title>The Global Catalogue of Microorganisms (GCM) 10K type strain sequencing project: providing services to taxonomists for standard genome sequencing and annotation.</title>
        <authorList>
            <consortium name="The Broad Institute Genomics Platform"/>
            <consortium name="The Broad Institute Genome Sequencing Center for Infectious Disease"/>
            <person name="Wu L."/>
            <person name="Ma J."/>
        </authorList>
    </citation>
    <scope>NUCLEOTIDE SEQUENCE [LARGE SCALE GENOMIC DNA]</scope>
    <source>
        <strain evidence="15">KCTC 32255</strain>
    </source>
</reference>
<protein>
    <recommendedName>
        <fullName evidence="7 12">Coproporphyrinogen III oxidase</fullName>
        <ecNumber evidence="6 12">1.3.3.15</ecNumber>
    </recommendedName>
</protein>
<dbReference type="Proteomes" id="UP001596337">
    <property type="component" value="Unassembled WGS sequence"/>
</dbReference>
<comment type="similarity">
    <text evidence="5 12">Belongs to the protoporphyrinogen/coproporphyrinogen oxidase family. Coproporphyrinogen III oxidase subfamily.</text>
</comment>
<proteinExistence type="inferred from homology"/>
<keyword evidence="12" id="KW-0963">Cytoplasm</keyword>
<evidence type="ECO:0000256" key="11">
    <source>
        <dbReference type="ARBA" id="ARBA00023133"/>
    </source>
</evidence>
<comment type="cofactor">
    <cofactor evidence="2 12">
        <name>FAD</name>
        <dbReference type="ChEBI" id="CHEBI:57692"/>
    </cofactor>
</comment>
<evidence type="ECO:0000313" key="14">
    <source>
        <dbReference type="EMBL" id="MFC6869511.1"/>
    </source>
</evidence>
<dbReference type="EC" id="1.3.3.15" evidence="6 12"/>
<dbReference type="Gene3D" id="1.10.3110.10">
    <property type="entry name" value="protoporphyrinogen ix oxidase, domain 3"/>
    <property type="match status" value="1"/>
</dbReference>
<dbReference type="Pfam" id="PF01593">
    <property type="entry name" value="Amino_oxidase"/>
    <property type="match status" value="1"/>
</dbReference>
<keyword evidence="9 12" id="KW-0274">FAD</keyword>
<dbReference type="PANTHER" id="PTHR42923:SF3">
    <property type="entry name" value="PROTOPORPHYRINOGEN OXIDASE"/>
    <property type="match status" value="1"/>
</dbReference>
<evidence type="ECO:0000256" key="4">
    <source>
        <dbReference type="ARBA" id="ARBA00004744"/>
    </source>
</evidence>
<dbReference type="InterPro" id="IPR004572">
    <property type="entry name" value="Protoporphyrinogen_oxidase"/>
</dbReference>
<accession>A0ABW2C2V0</accession>
<evidence type="ECO:0000256" key="5">
    <source>
        <dbReference type="ARBA" id="ARBA00008310"/>
    </source>
</evidence>
<evidence type="ECO:0000256" key="10">
    <source>
        <dbReference type="ARBA" id="ARBA00023002"/>
    </source>
</evidence>
<evidence type="ECO:0000313" key="15">
    <source>
        <dbReference type="Proteomes" id="UP001596337"/>
    </source>
</evidence>
<dbReference type="SUPFAM" id="SSF51905">
    <property type="entry name" value="FAD/NAD(P)-binding domain"/>
    <property type="match status" value="1"/>
</dbReference>
<dbReference type="Gene3D" id="3.50.50.60">
    <property type="entry name" value="FAD/NAD(P)-binding domain"/>
    <property type="match status" value="1"/>
</dbReference>
<dbReference type="InterPro" id="IPR002937">
    <property type="entry name" value="Amino_oxidase"/>
</dbReference>
<organism evidence="14 15">
    <name type="scientific">Haloechinothrix salitolerans</name>
    <dbReference type="NCBI Taxonomy" id="926830"/>
    <lineage>
        <taxon>Bacteria</taxon>
        <taxon>Bacillati</taxon>
        <taxon>Actinomycetota</taxon>
        <taxon>Actinomycetes</taxon>
        <taxon>Pseudonocardiales</taxon>
        <taxon>Pseudonocardiaceae</taxon>
        <taxon>Haloechinothrix</taxon>
    </lineage>
</organism>
<dbReference type="InterPro" id="IPR050464">
    <property type="entry name" value="Zeta_carotene_desat/Oxidored"/>
</dbReference>
<comment type="caution">
    <text evidence="14">The sequence shown here is derived from an EMBL/GenBank/DDBJ whole genome shotgun (WGS) entry which is preliminary data.</text>
</comment>
<dbReference type="SUPFAM" id="SSF54373">
    <property type="entry name" value="FAD-linked reductases, C-terminal domain"/>
    <property type="match status" value="1"/>
</dbReference>
<evidence type="ECO:0000256" key="9">
    <source>
        <dbReference type="ARBA" id="ARBA00022827"/>
    </source>
</evidence>
<feature type="domain" description="Amine oxidase" evidence="13">
    <location>
        <begin position="10"/>
        <end position="462"/>
    </location>
</feature>
<comment type="pathway">
    <text evidence="4 12">Porphyrin-containing compound metabolism; protoheme biosynthesis.</text>
</comment>
<evidence type="ECO:0000256" key="8">
    <source>
        <dbReference type="ARBA" id="ARBA00022630"/>
    </source>
</evidence>
<comment type="subcellular location">
    <subcellularLocation>
        <location evidence="12">Cytoplasm</location>
    </subcellularLocation>
</comment>
<gene>
    <name evidence="14" type="primary">hemG</name>
    <name evidence="14" type="ORF">ACFQGD_20450</name>
</gene>
<dbReference type="RefSeq" id="WP_345397117.1">
    <property type="nucleotide sequence ID" value="NZ_BAABLA010000027.1"/>
</dbReference>
<dbReference type="InterPro" id="IPR036188">
    <property type="entry name" value="FAD/NAD-bd_sf"/>
</dbReference>
<evidence type="ECO:0000259" key="13">
    <source>
        <dbReference type="Pfam" id="PF01593"/>
    </source>
</evidence>
<sequence>MRIAVVGGGIAGLTAAYRLRQALGDDAELTVFDAADRPGGKLRTESLAGVDVDVGAEAFLVRRPEAVALAEELGFGERVVHPTSMRPLVRAGGRTATLPTGTLMGIPASAEQVAGVLSEDGVAAVAAEPSLPPPEPLDHDVSLGALLRERFGDELVDRLVDPLLAGVYAGGADSLGLLAVLPALAERIDAGTASLTEAVAGLLPPASTSSEAPVFGTLPGGLGVLVDALVDATRAEVVTGAVVRELRRTEPGWTLSVTSAAGTRTEDCDAVLLAVPAPAARKLLASAGAERAASDLADIELASMAVVALALPSGTALPEASGILIGVGETWDDGTPFTAKAFTLSSRKWAHLESDHDGPVLLRGSVGRFGEQGTLRATDDELIRRVRADLAELTGITAQPVAATVCRWGGGLPQYGVGHLERVARVERDVAALGRIALAGATWHGVGIPACVGTASAAAHELADQLLSASALVGD</sequence>
<name>A0ABW2C2V0_9PSEU</name>
<comment type="function">
    <text evidence="3 12">Involved in coproporphyrin-dependent heme b biosynthesis. Catalyzes the oxidation of coproporphyrinogen III to coproporphyrin III.</text>
</comment>
<keyword evidence="11 12" id="KW-0350">Heme biosynthesis</keyword>
<keyword evidence="8 12" id="KW-0285">Flavoprotein</keyword>
<dbReference type="PANTHER" id="PTHR42923">
    <property type="entry name" value="PROTOPORPHYRINOGEN OXIDASE"/>
    <property type="match status" value="1"/>
</dbReference>
<keyword evidence="15" id="KW-1185">Reference proteome</keyword>
<dbReference type="Gene3D" id="3.90.660.20">
    <property type="entry name" value="Protoporphyrinogen oxidase, mitochondrial, domain 2"/>
    <property type="match status" value="1"/>
</dbReference>
<evidence type="ECO:0000256" key="3">
    <source>
        <dbReference type="ARBA" id="ARBA00002185"/>
    </source>
</evidence>
<dbReference type="NCBIfam" id="TIGR00562">
    <property type="entry name" value="proto_IX_ox"/>
    <property type="match status" value="1"/>
</dbReference>
<evidence type="ECO:0000256" key="12">
    <source>
        <dbReference type="RuleBase" id="RU364052"/>
    </source>
</evidence>
<evidence type="ECO:0000256" key="1">
    <source>
        <dbReference type="ARBA" id="ARBA00001755"/>
    </source>
</evidence>
<evidence type="ECO:0000256" key="6">
    <source>
        <dbReference type="ARBA" id="ARBA00012402"/>
    </source>
</evidence>
<keyword evidence="10 12" id="KW-0560">Oxidoreductase</keyword>
<comment type="catalytic activity">
    <reaction evidence="1">
        <text>coproporphyrinogen III + 3 O2 = coproporphyrin III + 3 H2O2</text>
        <dbReference type="Rhea" id="RHEA:43436"/>
        <dbReference type="ChEBI" id="CHEBI:15379"/>
        <dbReference type="ChEBI" id="CHEBI:16240"/>
        <dbReference type="ChEBI" id="CHEBI:57309"/>
        <dbReference type="ChEBI" id="CHEBI:131725"/>
        <dbReference type="EC" id="1.3.3.15"/>
    </reaction>
    <physiologicalReaction direction="left-to-right" evidence="1">
        <dbReference type="Rhea" id="RHEA:43437"/>
    </physiologicalReaction>
</comment>